<comment type="subcellular location">
    <subcellularLocation>
        <location evidence="1">Nucleus</location>
    </subcellularLocation>
</comment>
<feature type="compositionally biased region" description="Polar residues" evidence="4">
    <location>
        <begin position="1057"/>
        <end position="1081"/>
    </location>
</feature>
<dbReference type="GO" id="GO:0007389">
    <property type="term" value="P:pattern specification process"/>
    <property type="evidence" value="ECO:0007669"/>
    <property type="project" value="TreeGrafter"/>
</dbReference>
<feature type="region of interest" description="Disordered" evidence="4">
    <location>
        <begin position="1024"/>
        <end position="1044"/>
    </location>
</feature>
<feature type="region of interest" description="Disordered" evidence="4">
    <location>
        <begin position="1057"/>
        <end position="1089"/>
    </location>
</feature>
<dbReference type="AlphaFoldDB" id="A0A182IDU2"/>
<keyword evidence="6" id="KW-1185">Reference proteome</keyword>
<evidence type="ECO:0000313" key="5">
    <source>
        <dbReference type="EnsemblMetazoa" id="AARA011765-PA"/>
    </source>
</evidence>
<dbReference type="EMBL" id="APCN01004804">
    <property type="status" value="NOT_ANNOTATED_CDS"/>
    <property type="molecule type" value="Genomic_DNA"/>
</dbReference>
<evidence type="ECO:0000256" key="3">
    <source>
        <dbReference type="ARBA" id="ARBA00023242"/>
    </source>
</evidence>
<dbReference type="InterPro" id="IPR009057">
    <property type="entry name" value="Homeodomain-like_sf"/>
</dbReference>
<feature type="compositionally biased region" description="Polar residues" evidence="4">
    <location>
        <begin position="217"/>
        <end position="229"/>
    </location>
</feature>
<dbReference type="GO" id="GO:0003682">
    <property type="term" value="F:chromatin binding"/>
    <property type="evidence" value="ECO:0007669"/>
    <property type="project" value="InterPro"/>
</dbReference>
<organism evidence="5 6">
    <name type="scientific">Anopheles arabiensis</name>
    <name type="common">Mosquito</name>
    <dbReference type="NCBI Taxonomy" id="7173"/>
    <lineage>
        <taxon>Eukaryota</taxon>
        <taxon>Metazoa</taxon>
        <taxon>Ecdysozoa</taxon>
        <taxon>Arthropoda</taxon>
        <taxon>Hexapoda</taxon>
        <taxon>Insecta</taxon>
        <taxon>Pterygota</taxon>
        <taxon>Neoptera</taxon>
        <taxon>Endopterygota</taxon>
        <taxon>Diptera</taxon>
        <taxon>Nematocera</taxon>
        <taxon>Culicoidea</taxon>
        <taxon>Culicidae</taxon>
        <taxon>Anophelinae</taxon>
        <taxon>Anopheles</taxon>
    </lineage>
</organism>
<feature type="compositionally biased region" description="Basic and acidic residues" evidence="4">
    <location>
        <begin position="897"/>
        <end position="906"/>
    </location>
</feature>
<dbReference type="SUPFAM" id="SSF46689">
    <property type="entry name" value="Homeodomain-like"/>
    <property type="match status" value="1"/>
</dbReference>
<dbReference type="GO" id="GO:0005634">
    <property type="term" value="C:nucleus"/>
    <property type="evidence" value="ECO:0007669"/>
    <property type="project" value="UniProtKB-SubCell"/>
</dbReference>
<dbReference type="Proteomes" id="UP000075840">
    <property type="component" value="Unassembled WGS sequence"/>
</dbReference>
<evidence type="ECO:0008006" key="7">
    <source>
        <dbReference type="Google" id="ProtNLM"/>
    </source>
</evidence>
<dbReference type="GO" id="GO:0003677">
    <property type="term" value="F:DNA binding"/>
    <property type="evidence" value="ECO:0007669"/>
    <property type="project" value="UniProtKB-KW"/>
</dbReference>
<feature type="region of interest" description="Disordered" evidence="4">
    <location>
        <begin position="888"/>
        <end position="912"/>
    </location>
</feature>
<feature type="region of interest" description="Disordered" evidence="4">
    <location>
        <begin position="108"/>
        <end position="147"/>
    </location>
</feature>
<dbReference type="PANTHER" id="PTHR21677">
    <property type="entry name" value="CRAMPED PROTEIN"/>
    <property type="match status" value="1"/>
</dbReference>
<feature type="region of interest" description="Disordered" evidence="4">
    <location>
        <begin position="201"/>
        <end position="229"/>
    </location>
</feature>
<dbReference type="EnsemblMetazoa" id="AARA011765-RA">
    <property type="protein sequence ID" value="AARA011765-PA"/>
    <property type="gene ID" value="AARA011765"/>
</dbReference>
<evidence type="ECO:0000313" key="6">
    <source>
        <dbReference type="Proteomes" id="UP000075840"/>
    </source>
</evidence>
<dbReference type="PANTHER" id="PTHR21677:SF1">
    <property type="entry name" value="PROTEIN CRAMPED-LIKE"/>
    <property type="match status" value="1"/>
</dbReference>
<evidence type="ECO:0000256" key="1">
    <source>
        <dbReference type="ARBA" id="ARBA00004123"/>
    </source>
</evidence>
<dbReference type="VEuPathDB" id="VectorBase:AARA011765"/>
<keyword evidence="3" id="KW-0539">Nucleus</keyword>
<proteinExistence type="predicted"/>
<feature type="compositionally biased region" description="Low complexity" evidence="4">
    <location>
        <begin position="51"/>
        <end position="71"/>
    </location>
</feature>
<name>A0A182IDU2_ANOAR</name>
<feature type="compositionally biased region" description="Basic and acidic residues" evidence="4">
    <location>
        <begin position="540"/>
        <end position="570"/>
    </location>
</feature>
<dbReference type="EMBL" id="APCN01004805">
    <property type="status" value="NOT_ANNOTATED_CDS"/>
    <property type="molecule type" value="Genomic_DNA"/>
</dbReference>
<dbReference type="InterPro" id="IPR055315">
    <property type="entry name" value="Cramped-like"/>
</dbReference>
<feature type="region of interest" description="Disordered" evidence="4">
    <location>
        <begin position="710"/>
        <end position="730"/>
    </location>
</feature>
<dbReference type="VEuPathDB" id="VectorBase:AARA21_000164"/>
<feature type="compositionally biased region" description="Polar residues" evidence="4">
    <location>
        <begin position="1029"/>
        <end position="1040"/>
    </location>
</feature>
<dbReference type="Gene3D" id="1.20.58.1880">
    <property type="match status" value="1"/>
</dbReference>
<feature type="region of interest" description="Disordered" evidence="4">
    <location>
        <begin position="531"/>
        <end position="576"/>
    </location>
</feature>
<feature type="region of interest" description="Disordered" evidence="4">
    <location>
        <begin position="651"/>
        <end position="686"/>
    </location>
</feature>
<sequence length="1229" mass="134606">MYASGSSNCFADISNFQELRFTAPATVQELDTVELNEAADSLAAHVSLHFSSPGTSPRSSSTNHTNANASINTSVAPASTINGYRVPVDDVVAVTCLLPDKAIAYELPKSPDDQQYERSYTPPAHDLGASDTGVGPPAKQAKGPIGRKQHGDARVCCFSLPVAEELLGSVTTFYPSGDPENGQTLRTSARVKYKMRMDSIRSSTPPLAERKDPAKPLTSTLSKTPSQPKQMRVVWSNHDKNLFFEALNEYGKDFEAILNYLNTKKRRKDNGEQQVFKSKDVRNLYYQFNQKVMKYVHFSDEVRKEVQELYALINYGEMRRKVPFQNKKYFHKLKDLVYKGFTTVREKGKNIRIKTPPCRALRKLNQLEEWQEEIKLPAKVDVLLKPSSMEAWGRVQSLAQNPRVRITVTIQKRLSALLQLFQQKWRAQDVRLVDRLDEMKRLSGTVSSKIMRQRLQHEIQLFSQVEIGAAGAPLLRFVPAQNVVIHRPMISLTDFQSNTSICLNSYEQRIGVAVSGETLCTGEKLAGGCKERLPATGRRQRTDSSSEKVGNESKKLKYDDGGKEPGDERPPYGLELLPQDGPAFAEHFKSPNASNESIEMKDFLGYDGEHCGPSRAADCDVLLGAGRQSDNSSDGFALLDGELLPGARYHQDTAESSAGEEPVKSSVGEGSGAGGTEMGSSSEQTCVTTVTVTTTTTTTATTTTTVTLKKKKKYHRRKGEMGKPNAATLPSANQFRPLVTEEQMQRIRDGWTLGSVGDLTVGDLYIMFGAEMKVELEYDWVREETVQRAAPVVLASEMKVCLASQGLSSVEERDSPRELVDDGKPTCALADQEGRDLELPPSAVDEELQEATVSVKEEVKETRGCPVDTISQRLKHLLFLASLANKDTKKRTANGAAERKPKRAEGDGGIMSTQDDCLQFKHPMLPVRNPINHLVPDLHVPPRYKQSRWWRSRVNRQTLHPLLPNMVRVTPSATVTSAASFSSAAASPGSSQVATSHTAPVVPAAPIVPVDADGVESSIPAEPLKQQEQHQQCGKLSQQPAPERTNVVTFDELTLPNDLTSYTHPTSSITPTPGMNSSSTVPPDGELNTPVKKLTGEVLPPDLSLSLFDLSLPSTSCSMMANLFPDLVPSGSGAAPSGDALAPEAVIDEKMVAANLSELSLSGIFTGLEPFPSPVRPPIDPDRLSANGGSSRCGSRYGRLVQRFSPWGRGEREMKVPITTVHHGSRSAL</sequence>
<reference evidence="5" key="1">
    <citation type="submission" date="2022-08" db="UniProtKB">
        <authorList>
            <consortium name="EnsemblMetazoa"/>
        </authorList>
    </citation>
    <scope>IDENTIFICATION</scope>
    <source>
        <strain evidence="5">Dongola</strain>
    </source>
</reference>
<feature type="region of interest" description="Disordered" evidence="4">
    <location>
        <begin position="50"/>
        <end position="71"/>
    </location>
</feature>
<accession>A0A182IDU2</accession>
<evidence type="ECO:0000256" key="4">
    <source>
        <dbReference type="SAM" id="MobiDB-lite"/>
    </source>
</evidence>
<protein>
    <recommendedName>
        <fullName evidence="7">Myb-like domain-containing protein</fullName>
    </recommendedName>
</protein>
<evidence type="ECO:0000256" key="2">
    <source>
        <dbReference type="ARBA" id="ARBA00023125"/>
    </source>
</evidence>
<keyword evidence="2" id="KW-0238">DNA-binding</keyword>